<dbReference type="RefSeq" id="WP_037239971.1">
    <property type="nucleotide sequence ID" value="NZ_JAEMUK010000011.1"/>
</dbReference>
<reference evidence="3 4" key="1">
    <citation type="submission" date="2020-12" db="EMBL/GenBank/DDBJ databases">
        <title>Revised draft genomes of Rhodomicrobium vannielii ATCC 17100 and Rhodomicrobium udaipurense JA643.</title>
        <authorList>
            <person name="Conners E.M."/>
            <person name="Davenport E.J."/>
            <person name="Bose A."/>
        </authorList>
    </citation>
    <scope>NUCLEOTIDE SEQUENCE [LARGE SCALE GENOMIC DNA]</scope>
    <source>
        <strain evidence="3 4">JA643</strain>
    </source>
</reference>
<evidence type="ECO:0000259" key="2">
    <source>
        <dbReference type="SMART" id="SM00867"/>
    </source>
</evidence>
<dbReference type="EMBL" id="JAEMUK010000011">
    <property type="protein sequence ID" value="MBJ7543157.1"/>
    <property type="molecule type" value="Genomic_DNA"/>
</dbReference>
<dbReference type="InterPro" id="IPR036761">
    <property type="entry name" value="TTHA0802/YceI-like_sf"/>
</dbReference>
<keyword evidence="4" id="KW-1185">Reference proteome</keyword>
<protein>
    <submittedName>
        <fullName evidence="3">YceI family protein</fullName>
    </submittedName>
</protein>
<dbReference type="SUPFAM" id="SSF101874">
    <property type="entry name" value="YceI-like"/>
    <property type="match status" value="1"/>
</dbReference>
<organism evidence="3 4">
    <name type="scientific">Rhodomicrobium udaipurense</name>
    <dbReference type="NCBI Taxonomy" id="1202716"/>
    <lineage>
        <taxon>Bacteria</taxon>
        <taxon>Pseudomonadati</taxon>
        <taxon>Pseudomonadota</taxon>
        <taxon>Alphaproteobacteria</taxon>
        <taxon>Hyphomicrobiales</taxon>
        <taxon>Hyphomicrobiaceae</taxon>
        <taxon>Rhodomicrobium</taxon>
    </lineage>
</organism>
<dbReference type="PANTHER" id="PTHR34406:SF1">
    <property type="entry name" value="PROTEIN YCEI"/>
    <property type="match status" value="1"/>
</dbReference>
<accession>A0A8I1GHJ4</accession>
<gene>
    <name evidence="3" type="ORF">JDN41_06255</name>
</gene>
<sequence>MSLRRILIASIPAFFAATTIASAEPVAYSFDPGHTTVRFCWNHLSISRQCAQFKTYEGEVLYDAAKPENSKVNITFKTDSIETLVPVFNDHMKGDKLFDAKAFPDATFKSTKFERTGEKSGKVSGDLTIKGVTKPVVLDVTLNFDGAHPMSKKPTLGIGATTAIKRTDFGVSQAAPFVSDEVTIDIQTELNKKI</sequence>
<evidence type="ECO:0000256" key="1">
    <source>
        <dbReference type="SAM" id="SignalP"/>
    </source>
</evidence>
<evidence type="ECO:0000313" key="3">
    <source>
        <dbReference type="EMBL" id="MBJ7543157.1"/>
    </source>
</evidence>
<dbReference type="Pfam" id="PF04264">
    <property type="entry name" value="YceI"/>
    <property type="match status" value="1"/>
</dbReference>
<name>A0A8I1GHJ4_9HYPH</name>
<keyword evidence="1" id="KW-0732">Signal</keyword>
<dbReference type="AlphaFoldDB" id="A0A8I1GHJ4"/>
<dbReference type="SMART" id="SM00867">
    <property type="entry name" value="YceI"/>
    <property type="match status" value="1"/>
</dbReference>
<feature type="chain" id="PRO_5034749340" evidence="1">
    <location>
        <begin position="24"/>
        <end position="194"/>
    </location>
</feature>
<dbReference type="Gene3D" id="2.40.128.110">
    <property type="entry name" value="Lipid/polyisoprenoid-binding, YceI-like"/>
    <property type="match status" value="1"/>
</dbReference>
<evidence type="ECO:0000313" key="4">
    <source>
        <dbReference type="Proteomes" id="UP000623250"/>
    </source>
</evidence>
<proteinExistence type="predicted"/>
<feature type="domain" description="Lipid/polyisoprenoid-binding YceI-like" evidence="2">
    <location>
        <begin position="27"/>
        <end position="191"/>
    </location>
</feature>
<dbReference type="Proteomes" id="UP000623250">
    <property type="component" value="Unassembled WGS sequence"/>
</dbReference>
<feature type="signal peptide" evidence="1">
    <location>
        <begin position="1"/>
        <end position="23"/>
    </location>
</feature>
<dbReference type="PANTHER" id="PTHR34406">
    <property type="entry name" value="PROTEIN YCEI"/>
    <property type="match status" value="1"/>
</dbReference>
<dbReference type="InterPro" id="IPR007372">
    <property type="entry name" value="Lipid/polyisoprenoid-bd_YceI"/>
</dbReference>
<comment type="caution">
    <text evidence="3">The sequence shown here is derived from an EMBL/GenBank/DDBJ whole genome shotgun (WGS) entry which is preliminary data.</text>
</comment>